<evidence type="ECO:0000313" key="2">
    <source>
        <dbReference type="Proteomes" id="UP000016932"/>
    </source>
</evidence>
<dbReference type="RefSeq" id="XP_007923618.1">
    <property type="nucleotide sequence ID" value="XM_007925427.1"/>
</dbReference>
<protein>
    <submittedName>
        <fullName evidence="1">Uncharacterized protein</fullName>
    </submittedName>
</protein>
<name>M2Z938_PSEFD</name>
<dbReference type="EMBL" id="KB446556">
    <property type="protein sequence ID" value="EME86290.1"/>
    <property type="molecule type" value="Genomic_DNA"/>
</dbReference>
<dbReference type="AlphaFoldDB" id="M2Z938"/>
<accession>M2Z938</accession>
<dbReference type="HOGENOM" id="CLU_2414235_0_0_1"/>
<sequence length="92" mass="10171">MLRADTPAQRMETLSPACIYKDDMNLFFLHCGNRDLDELMRAPDIRKVTTTAEALLPAHSSFEGARNAPLGTEPLGLRMMHASASLVATFIH</sequence>
<dbReference type="GeneID" id="19336507"/>
<dbReference type="VEuPathDB" id="FungiDB:MYCFIDRAFT_206770"/>
<dbReference type="Proteomes" id="UP000016932">
    <property type="component" value="Unassembled WGS sequence"/>
</dbReference>
<gene>
    <name evidence="1" type="ORF">MYCFIDRAFT_206770</name>
</gene>
<organism evidence="1 2">
    <name type="scientific">Pseudocercospora fijiensis (strain CIRAD86)</name>
    <name type="common">Black leaf streak disease fungus</name>
    <name type="synonym">Mycosphaerella fijiensis</name>
    <dbReference type="NCBI Taxonomy" id="383855"/>
    <lineage>
        <taxon>Eukaryota</taxon>
        <taxon>Fungi</taxon>
        <taxon>Dikarya</taxon>
        <taxon>Ascomycota</taxon>
        <taxon>Pezizomycotina</taxon>
        <taxon>Dothideomycetes</taxon>
        <taxon>Dothideomycetidae</taxon>
        <taxon>Mycosphaerellales</taxon>
        <taxon>Mycosphaerellaceae</taxon>
        <taxon>Pseudocercospora</taxon>
    </lineage>
</organism>
<reference evidence="1 2" key="1">
    <citation type="journal article" date="2012" name="PLoS Pathog.">
        <title>Diverse lifestyles and strategies of plant pathogenesis encoded in the genomes of eighteen Dothideomycetes fungi.</title>
        <authorList>
            <person name="Ohm R.A."/>
            <person name="Feau N."/>
            <person name="Henrissat B."/>
            <person name="Schoch C.L."/>
            <person name="Horwitz B.A."/>
            <person name="Barry K.W."/>
            <person name="Condon B.J."/>
            <person name="Copeland A.C."/>
            <person name="Dhillon B."/>
            <person name="Glaser F."/>
            <person name="Hesse C.N."/>
            <person name="Kosti I."/>
            <person name="LaButti K."/>
            <person name="Lindquist E.A."/>
            <person name="Lucas S."/>
            <person name="Salamov A.A."/>
            <person name="Bradshaw R.E."/>
            <person name="Ciuffetti L."/>
            <person name="Hamelin R.C."/>
            <person name="Kema G.H.J."/>
            <person name="Lawrence C."/>
            <person name="Scott J.A."/>
            <person name="Spatafora J.W."/>
            <person name="Turgeon B.G."/>
            <person name="de Wit P.J.G.M."/>
            <person name="Zhong S."/>
            <person name="Goodwin S.B."/>
            <person name="Grigoriev I.V."/>
        </authorList>
    </citation>
    <scope>NUCLEOTIDE SEQUENCE [LARGE SCALE GENOMIC DNA]</scope>
    <source>
        <strain evidence="1 2">CIRAD86</strain>
    </source>
</reference>
<dbReference type="KEGG" id="pfj:MYCFIDRAFT_206770"/>
<proteinExistence type="predicted"/>
<keyword evidence="2" id="KW-1185">Reference proteome</keyword>
<evidence type="ECO:0000313" key="1">
    <source>
        <dbReference type="EMBL" id="EME86290.1"/>
    </source>
</evidence>